<evidence type="ECO:0000256" key="8">
    <source>
        <dbReference type="RuleBase" id="RU000461"/>
    </source>
</evidence>
<dbReference type="PANTHER" id="PTHR24286">
    <property type="entry name" value="CYTOCHROME P450 26"/>
    <property type="match status" value="1"/>
</dbReference>
<dbReference type="GO" id="GO:0016125">
    <property type="term" value="P:sterol metabolic process"/>
    <property type="evidence" value="ECO:0007669"/>
    <property type="project" value="TreeGrafter"/>
</dbReference>
<comment type="caution">
    <text evidence="9">The sequence shown here is derived from an EMBL/GenBank/DDBJ whole genome shotgun (WGS) entry which is preliminary data.</text>
</comment>
<keyword evidence="5 7" id="KW-0408">Iron</keyword>
<dbReference type="GO" id="GO:0004497">
    <property type="term" value="F:monooxygenase activity"/>
    <property type="evidence" value="ECO:0007669"/>
    <property type="project" value="UniProtKB-KW"/>
</dbReference>
<dbReference type="SUPFAM" id="SSF48264">
    <property type="entry name" value="Cytochrome P450"/>
    <property type="match status" value="1"/>
</dbReference>
<evidence type="ECO:0008006" key="11">
    <source>
        <dbReference type="Google" id="ProtNLM"/>
    </source>
</evidence>
<evidence type="ECO:0000256" key="7">
    <source>
        <dbReference type="PIRSR" id="PIRSR602403-1"/>
    </source>
</evidence>
<evidence type="ECO:0000256" key="6">
    <source>
        <dbReference type="ARBA" id="ARBA00023033"/>
    </source>
</evidence>
<dbReference type="GO" id="GO:0016705">
    <property type="term" value="F:oxidoreductase activity, acting on paired donors, with incorporation or reduction of molecular oxygen"/>
    <property type="evidence" value="ECO:0007669"/>
    <property type="project" value="InterPro"/>
</dbReference>
<dbReference type="InterPro" id="IPR002403">
    <property type="entry name" value="Cyt_P450_E_grp-IV"/>
</dbReference>
<dbReference type="AlphaFoldDB" id="A0AAV2IQA6"/>
<dbReference type="Proteomes" id="UP001497497">
    <property type="component" value="Unassembled WGS sequence"/>
</dbReference>
<evidence type="ECO:0000256" key="4">
    <source>
        <dbReference type="ARBA" id="ARBA00023002"/>
    </source>
</evidence>
<evidence type="ECO:0000256" key="1">
    <source>
        <dbReference type="ARBA" id="ARBA00010617"/>
    </source>
</evidence>
<dbReference type="GO" id="GO:0034653">
    <property type="term" value="P:retinoic acid catabolic process"/>
    <property type="evidence" value="ECO:0007669"/>
    <property type="project" value="UniProtKB-ARBA"/>
</dbReference>
<dbReference type="PROSITE" id="PS00086">
    <property type="entry name" value="CYTOCHROME_P450"/>
    <property type="match status" value="1"/>
</dbReference>
<keyword evidence="10" id="KW-1185">Reference proteome</keyword>
<dbReference type="PRINTS" id="PR00385">
    <property type="entry name" value="P450"/>
</dbReference>
<evidence type="ECO:0000313" key="9">
    <source>
        <dbReference type="EMBL" id="CAL1548471.1"/>
    </source>
</evidence>
<evidence type="ECO:0000256" key="5">
    <source>
        <dbReference type="ARBA" id="ARBA00023004"/>
    </source>
</evidence>
<dbReference type="Gene3D" id="1.10.630.10">
    <property type="entry name" value="Cytochrome P450"/>
    <property type="match status" value="1"/>
</dbReference>
<keyword evidence="6 8" id="KW-0503">Monooxygenase</keyword>
<evidence type="ECO:0000256" key="2">
    <source>
        <dbReference type="ARBA" id="ARBA00022617"/>
    </source>
</evidence>
<comment type="cofactor">
    <cofactor evidence="7">
        <name>heme</name>
        <dbReference type="ChEBI" id="CHEBI:30413"/>
    </cofactor>
</comment>
<keyword evidence="4 8" id="KW-0560">Oxidoreductase</keyword>
<name>A0AAV2IQA6_LYMST</name>
<gene>
    <name evidence="9" type="ORF">GSLYS_00021788001</name>
</gene>
<dbReference type="GO" id="GO:0005506">
    <property type="term" value="F:iron ion binding"/>
    <property type="evidence" value="ECO:0007669"/>
    <property type="project" value="InterPro"/>
</dbReference>
<reference evidence="9 10" key="1">
    <citation type="submission" date="2024-04" db="EMBL/GenBank/DDBJ databases">
        <authorList>
            <consortium name="Genoscope - CEA"/>
            <person name="William W."/>
        </authorList>
    </citation>
    <scope>NUCLEOTIDE SEQUENCE [LARGE SCALE GENOMIC DNA]</scope>
</reference>
<dbReference type="Pfam" id="PF00067">
    <property type="entry name" value="p450"/>
    <property type="match status" value="1"/>
</dbReference>
<dbReference type="PRINTS" id="PR00465">
    <property type="entry name" value="EP450IV"/>
</dbReference>
<protein>
    <recommendedName>
        <fullName evidence="11">Cytochrome P450</fullName>
    </recommendedName>
</protein>
<organism evidence="9 10">
    <name type="scientific">Lymnaea stagnalis</name>
    <name type="common">Great pond snail</name>
    <name type="synonym">Helix stagnalis</name>
    <dbReference type="NCBI Taxonomy" id="6523"/>
    <lineage>
        <taxon>Eukaryota</taxon>
        <taxon>Metazoa</taxon>
        <taxon>Spiralia</taxon>
        <taxon>Lophotrochozoa</taxon>
        <taxon>Mollusca</taxon>
        <taxon>Gastropoda</taxon>
        <taxon>Heterobranchia</taxon>
        <taxon>Euthyneura</taxon>
        <taxon>Panpulmonata</taxon>
        <taxon>Hygrophila</taxon>
        <taxon>Lymnaeoidea</taxon>
        <taxon>Lymnaeidae</taxon>
        <taxon>Lymnaea</taxon>
    </lineage>
</organism>
<dbReference type="InterPro" id="IPR001128">
    <property type="entry name" value="Cyt_P450"/>
</dbReference>
<keyword evidence="2 7" id="KW-0349">Heme</keyword>
<sequence>MTFTLAAEALVGFRVQPKEYPELLGVFEVFANNLFCLPLLCPGMGLAKGMSARKLLLKKIQECLESKKRDAAANQSLLNSGEGEDALSRLMKASGEDALTDSELKDLSLELLFAGHATTASAATSLVIKLHEHSDVLEKVLRELDGFGLVAGEQRDLTLAQLRQLEYTGAVIKEVLRLLPPIGGGFRKVIKTFELNGYQIPEGWTVAYSIRETHQTSPMFPNNQQFNPDRWLAKGDDEKFHYLPFGGGPRMCVGREFALLALRVFVVELVRSSTWSLMNGECRMSYLPVPHPVDGLPVRFTERDLTKRQEAAAI</sequence>
<dbReference type="EMBL" id="CAXITT010001364">
    <property type="protein sequence ID" value="CAL1548471.1"/>
    <property type="molecule type" value="Genomic_DNA"/>
</dbReference>
<accession>A0AAV2IQA6</accession>
<dbReference type="InterPro" id="IPR036396">
    <property type="entry name" value="Cyt_P450_sf"/>
</dbReference>
<dbReference type="PANTHER" id="PTHR24286:SF384">
    <property type="entry name" value="P450, PUTATIVE (EUROFUNG)-RELATED"/>
    <property type="match status" value="1"/>
</dbReference>
<dbReference type="GO" id="GO:0020037">
    <property type="term" value="F:heme binding"/>
    <property type="evidence" value="ECO:0007669"/>
    <property type="project" value="InterPro"/>
</dbReference>
<keyword evidence="3 7" id="KW-0479">Metal-binding</keyword>
<feature type="binding site" description="axial binding residue" evidence="7">
    <location>
        <position position="252"/>
    </location>
    <ligand>
        <name>heme</name>
        <dbReference type="ChEBI" id="CHEBI:30413"/>
    </ligand>
    <ligandPart>
        <name>Fe</name>
        <dbReference type="ChEBI" id="CHEBI:18248"/>
    </ligandPart>
</feature>
<evidence type="ECO:0000256" key="3">
    <source>
        <dbReference type="ARBA" id="ARBA00022723"/>
    </source>
</evidence>
<proteinExistence type="inferred from homology"/>
<evidence type="ECO:0000313" key="10">
    <source>
        <dbReference type="Proteomes" id="UP001497497"/>
    </source>
</evidence>
<dbReference type="InterPro" id="IPR017972">
    <property type="entry name" value="Cyt_P450_CS"/>
</dbReference>
<comment type="similarity">
    <text evidence="1 8">Belongs to the cytochrome P450 family.</text>
</comment>